<evidence type="ECO:0000313" key="4">
    <source>
        <dbReference type="Proteomes" id="UP000317839"/>
    </source>
</evidence>
<feature type="domain" description="HD-GYP" evidence="2">
    <location>
        <begin position="153"/>
        <end position="350"/>
    </location>
</feature>
<dbReference type="Pfam" id="PF13487">
    <property type="entry name" value="HD_5"/>
    <property type="match status" value="1"/>
</dbReference>
<dbReference type="OrthoDB" id="9816273at2"/>
<name>A0A545TI55_9GAMM</name>
<dbReference type="Gene3D" id="1.10.3210.10">
    <property type="entry name" value="Hypothetical protein af1432"/>
    <property type="match status" value="1"/>
</dbReference>
<dbReference type="PANTHER" id="PTHR43155:SF2">
    <property type="entry name" value="CYCLIC DI-GMP PHOSPHODIESTERASE PA4108"/>
    <property type="match status" value="1"/>
</dbReference>
<keyword evidence="4" id="KW-1185">Reference proteome</keyword>
<dbReference type="PANTHER" id="PTHR43155">
    <property type="entry name" value="CYCLIC DI-GMP PHOSPHODIESTERASE PA4108-RELATED"/>
    <property type="match status" value="1"/>
</dbReference>
<gene>
    <name evidence="3" type="ORF">FLL45_02785</name>
</gene>
<dbReference type="InterPro" id="IPR003607">
    <property type="entry name" value="HD/PDEase_dom"/>
</dbReference>
<evidence type="ECO:0000256" key="1">
    <source>
        <dbReference type="SAM" id="MobiDB-lite"/>
    </source>
</evidence>
<organism evidence="3 4">
    <name type="scientific">Aliikangiella marina</name>
    <dbReference type="NCBI Taxonomy" id="1712262"/>
    <lineage>
        <taxon>Bacteria</taxon>
        <taxon>Pseudomonadati</taxon>
        <taxon>Pseudomonadota</taxon>
        <taxon>Gammaproteobacteria</taxon>
        <taxon>Oceanospirillales</taxon>
        <taxon>Pleioneaceae</taxon>
        <taxon>Aliikangiella</taxon>
    </lineage>
</organism>
<sequence>MIVEKDISQLVVGSFVVKIIKQKGNYKLKSAGFVRDFHAIEELIHQGVKRVAIDTSRQFSEEKNNREKQAKEESLADNQPETHPESNVSQQQNKSAKSNQTAFQREVLVENFFQAKELFSEAKSVQAKVLDDIKQGRPIDAASVVEMTDKTIESIFENSDALSCVINIRHKDEYLLEHSISVSVIMTIFAKYLGFDVQTISDLAVGAFLHDVGKINVPMPILNKPGKLTEAEFEIIKSHVVHSANIVNETQGLSELSREVVANHHEKLNGNGYPKGKRAEQLSKYSRMIAICDIYDALSAERVYKKGIPQIRAFKVLREIATRGELDAELVDQFIKCMGVYPVGSLVRLTSNKLAIVEKVNQENPVKPLVRAFFSLQQNTFIEAKDIDLAEDKNQQIAQGVRADEFDLDMNKITEFLMMQG</sequence>
<dbReference type="SMART" id="SM00471">
    <property type="entry name" value="HDc"/>
    <property type="match status" value="1"/>
</dbReference>
<dbReference type="GO" id="GO:0008081">
    <property type="term" value="F:phosphoric diester hydrolase activity"/>
    <property type="evidence" value="ECO:0007669"/>
    <property type="project" value="UniProtKB-ARBA"/>
</dbReference>
<dbReference type="CDD" id="cd00077">
    <property type="entry name" value="HDc"/>
    <property type="match status" value="1"/>
</dbReference>
<feature type="region of interest" description="Disordered" evidence="1">
    <location>
        <begin position="59"/>
        <end position="96"/>
    </location>
</feature>
<dbReference type="RefSeq" id="WP_142888255.1">
    <property type="nucleotide sequence ID" value="NZ_VIKR01000001.1"/>
</dbReference>
<dbReference type="SUPFAM" id="SSF109604">
    <property type="entry name" value="HD-domain/PDEase-like"/>
    <property type="match status" value="1"/>
</dbReference>
<protein>
    <submittedName>
        <fullName evidence="3">HD-GYP domain-containing protein</fullName>
    </submittedName>
</protein>
<dbReference type="AlphaFoldDB" id="A0A545TI55"/>
<evidence type="ECO:0000313" key="3">
    <source>
        <dbReference type="EMBL" id="TQV76895.1"/>
    </source>
</evidence>
<dbReference type="PROSITE" id="PS51832">
    <property type="entry name" value="HD_GYP"/>
    <property type="match status" value="1"/>
</dbReference>
<dbReference type="InterPro" id="IPR021812">
    <property type="entry name" value="DUF3391"/>
</dbReference>
<evidence type="ECO:0000259" key="2">
    <source>
        <dbReference type="PROSITE" id="PS51832"/>
    </source>
</evidence>
<dbReference type="Proteomes" id="UP000317839">
    <property type="component" value="Unassembled WGS sequence"/>
</dbReference>
<dbReference type="InterPro" id="IPR006675">
    <property type="entry name" value="HDIG_dom"/>
</dbReference>
<feature type="compositionally biased region" description="Basic and acidic residues" evidence="1">
    <location>
        <begin position="59"/>
        <end position="84"/>
    </location>
</feature>
<feature type="compositionally biased region" description="Low complexity" evidence="1">
    <location>
        <begin position="86"/>
        <end position="96"/>
    </location>
</feature>
<reference evidence="3 4" key="1">
    <citation type="submission" date="2019-06" db="EMBL/GenBank/DDBJ databases">
        <title>Draft genome of Aliikangiella marina GYP-15.</title>
        <authorList>
            <person name="Wang G."/>
        </authorList>
    </citation>
    <scope>NUCLEOTIDE SEQUENCE [LARGE SCALE GENOMIC DNA]</scope>
    <source>
        <strain evidence="3 4">GYP-15</strain>
    </source>
</reference>
<proteinExistence type="predicted"/>
<comment type="caution">
    <text evidence="3">The sequence shown here is derived from an EMBL/GenBank/DDBJ whole genome shotgun (WGS) entry which is preliminary data.</text>
</comment>
<dbReference type="EMBL" id="VIKR01000001">
    <property type="protein sequence ID" value="TQV76895.1"/>
    <property type="molecule type" value="Genomic_DNA"/>
</dbReference>
<accession>A0A545TI55</accession>
<dbReference type="NCBIfam" id="TIGR00277">
    <property type="entry name" value="HDIG"/>
    <property type="match status" value="1"/>
</dbReference>
<dbReference type="InterPro" id="IPR037522">
    <property type="entry name" value="HD_GYP_dom"/>
</dbReference>
<dbReference type="Pfam" id="PF11871">
    <property type="entry name" value="DUF3391"/>
    <property type="match status" value="1"/>
</dbReference>